<dbReference type="SUPFAM" id="SSF52172">
    <property type="entry name" value="CheY-like"/>
    <property type="match status" value="1"/>
</dbReference>
<dbReference type="EMBL" id="SESI01000001">
    <property type="protein sequence ID" value="TQQ81937.1"/>
    <property type="molecule type" value="Genomic_DNA"/>
</dbReference>
<gene>
    <name evidence="1" type="ORF">EWF95_03075</name>
</gene>
<dbReference type="InterPro" id="IPR011006">
    <property type="entry name" value="CheY-like_superfamily"/>
</dbReference>
<proteinExistence type="predicted"/>
<dbReference type="RefSeq" id="WP_142442589.1">
    <property type="nucleotide sequence ID" value="NZ_SESI01000001.1"/>
</dbReference>
<protein>
    <recommendedName>
        <fullName evidence="3">Response regulator transcription factor</fullName>
    </recommendedName>
</protein>
<name>A0A544QR84_9EURY</name>
<keyword evidence="2" id="KW-1185">Reference proteome</keyword>
<comment type="caution">
    <text evidence="1">The sequence shown here is derived from an EMBL/GenBank/DDBJ whole genome shotgun (WGS) entry which is preliminary data.</text>
</comment>
<dbReference type="Proteomes" id="UP000315385">
    <property type="component" value="Unassembled WGS sequence"/>
</dbReference>
<accession>A0A544QR84</accession>
<organism evidence="1 2">
    <name type="scientific">Halonotius roseus</name>
    <dbReference type="NCBI Taxonomy" id="2511997"/>
    <lineage>
        <taxon>Archaea</taxon>
        <taxon>Methanobacteriati</taxon>
        <taxon>Methanobacteriota</taxon>
        <taxon>Stenosarchaea group</taxon>
        <taxon>Halobacteria</taxon>
        <taxon>Halobacteriales</taxon>
        <taxon>Haloferacaceae</taxon>
        <taxon>Halonotius</taxon>
    </lineage>
</organism>
<evidence type="ECO:0000313" key="1">
    <source>
        <dbReference type="EMBL" id="TQQ81937.1"/>
    </source>
</evidence>
<sequence length="134" mass="14129">MGIPPAISLLLVSDDPSYRERVADAVDHCPDLTLTATVVPDDSQPARVVAPADCVLIDADTDGLSLADFRAALRTHHPTLAVIVAAAESTTLPSSLSIHARVAKADPDIVPELTRVVTTTRQRQTSPSVSADQQ</sequence>
<evidence type="ECO:0000313" key="2">
    <source>
        <dbReference type="Proteomes" id="UP000315385"/>
    </source>
</evidence>
<reference evidence="1 2" key="1">
    <citation type="submission" date="2019-02" db="EMBL/GenBank/DDBJ databases">
        <title>Halonotius sp. a new haloqrchaeon isolated from saline water.</title>
        <authorList>
            <person name="Duran-Viseras A."/>
            <person name="Sanchez-Porro C."/>
            <person name="Ventosa A."/>
        </authorList>
    </citation>
    <scope>NUCLEOTIDE SEQUENCE [LARGE SCALE GENOMIC DNA]</scope>
    <source>
        <strain evidence="1 2">F9-27</strain>
    </source>
</reference>
<dbReference type="AlphaFoldDB" id="A0A544QR84"/>
<evidence type="ECO:0008006" key="3">
    <source>
        <dbReference type="Google" id="ProtNLM"/>
    </source>
</evidence>
<dbReference type="OrthoDB" id="340417at2157"/>
<dbReference type="Gene3D" id="3.40.50.2300">
    <property type="match status" value="1"/>
</dbReference>